<dbReference type="Proteomes" id="UP001243330">
    <property type="component" value="Unassembled WGS sequence"/>
</dbReference>
<proteinExistence type="predicted"/>
<evidence type="ECO:0000256" key="1">
    <source>
        <dbReference type="SAM" id="MobiDB-lite"/>
    </source>
</evidence>
<name>A0AAD9AA94_9PEZI</name>
<dbReference type="EMBL" id="JAQOWY010000325">
    <property type="protein sequence ID" value="KAK1844119.1"/>
    <property type="molecule type" value="Genomic_DNA"/>
</dbReference>
<keyword evidence="3" id="KW-1185">Reference proteome</keyword>
<protein>
    <submittedName>
        <fullName evidence="2">Uncharacterized protein</fullName>
    </submittedName>
</protein>
<evidence type="ECO:0000313" key="3">
    <source>
        <dbReference type="Proteomes" id="UP001243330"/>
    </source>
</evidence>
<feature type="region of interest" description="Disordered" evidence="1">
    <location>
        <begin position="91"/>
        <end position="208"/>
    </location>
</feature>
<comment type="caution">
    <text evidence="2">The sequence shown here is derived from an EMBL/GenBank/DDBJ whole genome shotgun (WGS) entry which is preliminary data.</text>
</comment>
<gene>
    <name evidence="2" type="ORF">CCHR01_13268</name>
</gene>
<accession>A0AAD9AA94</accession>
<dbReference type="AlphaFoldDB" id="A0AAD9AA94"/>
<organism evidence="2 3">
    <name type="scientific">Colletotrichum chrysophilum</name>
    <dbReference type="NCBI Taxonomy" id="1836956"/>
    <lineage>
        <taxon>Eukaryota</taxon>
        <taxon>Fungi</taxon>
        <taxon>Dikarya</taxon>
        <taxon>Ascomycota</taxon>
        <taxon>Pezizomycotina</taxon>
        <taxon>Sordariomycetes</taxon>
        <taxon>Hypocreomycetidae</taxon>
        <taxon>Glomerellales</taxon>
        <taxon>Glomerellaceae</taxon>
        <taxon>Colletotrichum</taxon>
        <taxon>Colletotrichum gloeosporioides species complex</taxon>
    </lineage>
</organism>
<reference evidence="2" key="1">
    <citation type="submission" date="2023-01" db="EMBL/GenBank/DDBJ databases">
        <title>Colletotrichum chrysophilum M932 genome sequence.</title>
        <authorList>
            <person name="Baroncelli R."/>
        </authorList>
    </citation>
    <scope>NUCLEOTIDE SEQUENCE</scope>
    <source>
        <strain evidence="2">M932</strain>
    </source>
</reference>
<feature type="compositionally biased region" description="Basic residues" evidence="1">
    <location>
        <begin position="150"/>
        <end position="159"/>
    </location>
</feature>
<feature type="compositionally biased region" description="Basic and acidic residues" evidence="1">
    <location>
        <begin position="95"/>
        <end position="107"/>
    </location>
</feature>
<evidence type="ECO:0000313" key="2">
    <source>
        <dbReference type="EMBL" id="KAK1844119.1"/>
    </source>
</evidence>
<sequence>MLLVDPEILPTRRNIRPLPLGCHVRGTDATNHLRNSTARKKHWIESLPAASAVAPNISMLLDAPTSQPSIPPSTGKILTDDTTTTITRFVSSVSRTKEPEPTSDPRHRLPQGEARSYRGRSPSFTESISLARDPKANRVPSSQPPPGVLRNKRQGRGKKPWQNPSLRSAVVLKDGPASDGTHPLDGGGLGEGYHNHQQLSSCHETKPTPPPPTDFFFFLLFNLLLG</sequence>